<proteinExistence type="predicted"/>
<comment type="caution">
    <text evidence="4">The sequence shown here is derived from an EMBL/GenBank/DDBJ whole genome shotgun (WGS) entry which is preliminary data.</text>
</comment>
<dbReference type="PROSITE" id="PS50005">
    <property type="entry name" value="TPR"/>
    <property type="match status" value="1"/>
</dbReference>
<sequence>MSAAVGPSTAQEASRPKLPTRVIDSEDLGFKIFHELPKHDEIEIDIVAVHGLAADPDWTWTLTPRLPDGTKLKDVNWLKDDDMLHAALPKARIMRFGYDSIWYGSGAAKQRLANIANELLTDLKYERRDCEDRPIIFVGHCFGGLIMQKAYNLAKANDVDYPGIWRATTGMVFIGTPHQGAGSALHSQGQIYQAIAAHELPTEEGILHNLEHENETLVDIVREFTRLVNLRPPPVNLFCFFEQKSTIVGKIVKDDNIKEFVVGESSGVLHGHPYSGLPLDHFTLNKYKSPKDRNYIRVRNEIVTMAEKSKALLETRTPSQKPAAPSMSGHGPAQMMPRQHGAGLRLPYARDPIFAPRNNILQRIEEKFGKNVKVALCGMAGSGKTHIAVEYAHKYSKDFPVAKVLWVNARTVEQFERSYRVILEDLRIANKGGNVLKSVQRHLNQDANGNWLMVLDGVDDEASLAILSASGDKIKDAEGKSSLLDYVPQSMSGRVLFTSRVMSLASSLLHQKSEYLIEIPALTDDDTALLLYGNIPNDTAKKQIAVELGRALAKSPLAINMAAAYIRAQGDGFLIRNYLEFLGPGTPKPGVESTLSEKDEVQQAVDKAWKIAYKFLKDKDAEAARLMLVLASLNLQTVRTFFLAKGTDAGARFAEHVTLLVNLGLIRQSEDRTEVSVTPLIQLCAQRQVSQSDDPVWAGERALALVTAAFPAAESEEFETCEILYPIVSAVLKMQPKTGAGINDRGTLLFKLGGYHKHLGRLEAALKFLNDCLKVREDQPNKDKDLIEKVNKALDSVKEEQRRAESAPEVAMSPTSPGGGQPSAWNNLMGKVQGVMRIAPGAMSPEQHQQMGEKMKAELAECEKELGKDHEDTLRKAEGLAVALHGRDPRGESIAIRKRVLEWCTARYGPRSLDTIRQTYNLALAYDVQGQYDEAAELYQTAFKNAENLLAPGSPELLRILSSMAVVYVAQGKMAQAEEALRVALAGQQAKLGPDHPETLLTRQNAALAAQAQGKFEIVEQDLVHVLQAQERFLGPDNEATLRTACSLALNFRLRKRFTESEELYKLVLDSQRKMLGDAHLDTLMTRLMLGELLQEEGKLPQAKEEYKVVLDGRKLLCGEKHPDTLYVKKRLAAVA</sequence>
<dbReference type="GO" id="GO:0043531">
    <property type="term" value="F:ADP binding"/>
    <property type="evidence" value="ECO:0007669"/>
    <property type="project" value="InterPro"/>
</dbReference>
<evidence type="ECO:0000256" key="2">
    <source>
        <dbReference type="SAM" id="MobiDB-lite"/>
    </source>
</evidence>
<dbReference type="InterPro" id="IPR027417">
    <property type="entry name" value="P-loop_NTPase"/>
</dbReference>
<dbReference type="SUPFAM" id="SSF53474">
    <property type="entry name" value="alpha/beta-Hydrolases"/>
    <property type="match status" value="1"/>
</dbReference>
<dbReference type="InterPro" id="IPR053137">
    <property type="entry name" value="NLR-like"/>
</dbReference>
<dbReference type="AlphaFoldDB" id="A0AAD6ITW0"/>
<feature type="compositionally biased region" description="Basic and acidic residues" evidence="2">
    <location>
        <begin position="796"/>
        <end position="806"/>
    </location>
</feature>
<dbReference type="Pfam" id="PF13181">
    <property type="entry name" value="TPR_8"/>
    <property type="match status" value="1"/>
</dbReference>
<dbReference type="Proteomes" id="UP001221413">
    <property type="component" value="Unassembled WGS sequence"/>
</dbReference>
<dbReference type="InterPro" id="IPR019734">
    <property type="entry name" value="TPR_rpt"/>
</dbReference>
<dbReference type="SMART" id="SM00028">
    <property type="entry name" value="TPR"/>
    <property type="match status" value="4"/>
</dbReference>
<evidence type="ECO:0000256" key="1">
    <source>
        <dbReference type="PROSITE-ProRule" id="PRU00339"/>
    </source>
</evidence>
<feature type="region of interest" description="Disordered" evidence="2">
    <location>
        <begin position="314"/>
        <end position="335"/>
    </location>
</feature>
<evidence type="ECO:0000259" key="3">
    <source>
        <dbReference type="Pfam" id="PF00931"/>
    </source>
</evidence>
<dbReference type="InterPro" id="IPR029058">
    <property type="entry name" value="AB_hydrolase_fold"/>
</dbReference>
<name>A0AAD6ITW0_DREDA</name>
<evidence type="ECO:0000313" key="5">
    <source>
        <dbReference type="Proteomes" id="UP001221413"/>
    </source>
</evidence>
<dbReference type="InterPro" id="IPR002182">
    <property type="entry name" value="NB-ARC"/>
</dbReference>
<accession>A0AAD6ITW0</accession>
<dbReference type="Pfam" id="PF13424">
    <property type="entry name" value="TPR_12"/>
    <property type="match status" value="3"/>
</dbReference>
<dbReference type="PANTHER" id="PTHR46082:SF6">
    <property type="entry name" value="AAA+ ATPASE DOMAIN-CONTAINING PROTEIN-RELATED"/>
    <property type="match status" value="1"/>
</dbReference>
<dbReference type="Gene3D" id="3.40.50.300">
    <property type="entry name" value="P-loop containing nucleotide triphosphate hydrolases"/>
    <property type="match status" value="1"/>
</dbReference>
<dbReference type="SUPFAM" id="SSF52540">
    <property type="entry name" value="P-loop containing nucleoside triphosphate hydrolases"/>
    <property type="match status" value="1"/>
</dbReference>
<gene>
    <name evidence="4" type="ORF">Dda_6650</name>
</gene>
<feature type="domain" description="NB-ARC" evidence="3">
    <location>
        <begin position="360"/>
        <end position="530"/>
    </location>
</feature>
<dbReference type="Gene3D" id="1.25.40.10">
    <property type="entry name" value="Tetratricopeptide repeat domain"/>
    <property type="match status" value="2"/>
</dbReference>
<evidence type="ECO:0000313" key="4">
    <source>
        <dbReference type="EMBL" id="KAJ6258603.1"/>
    </source>
</evidence>
<feature type="region of interest" description="Disordered" evidence="2">
    <location>
        <begin position="796"/>
        <end position="823"/>
    </location>
</feature>
<keyword evidence="5" id="KW-1185">Reference proteome</keyword>
<dbReference type="SUPFAM" id="SSF48452">
    <property type="entry name" value="TPR-like"/>
    <property type="match status" value="2"/>
</dbReference>
<protein>
    <recommendedName>
        <fullName evidence="3">NB-ARC domain-containing protein</fullName>
    </recommendedName>
</protein>
<dbReference type="PANTHER" id="PTHR46082">
    <property type="entry name" value="ATP/GTP-BINDING PROTEIN-RELATED"/>
    <property type="match status" value="1"/>
</dbReference>
<dbReference type="Gene3D" id="3.40.50.1820">
    <property type="entry name" value="alpha/beta hydrolase"/>
    <property type="match status" value="1"/>
</dbReference>
<keyword evidence="1" id="KW-0802">TPR repeat</keyword>
<reference evidence="4" key="1">
    <citation type="submission" date="2023-01" db="EMBL/GenBank/DDBJ databases">
        <title>The chitinases involved in constricting ring structure development in the nematode-trapping fungus Drechslerella dactyloides.</title>
        <authorList>
            <person name="Wang R."/>
            <person name="Zhang L."/>
            <person name="Tang P."/>
            <person name="Li S."/>
            <person name="Liang L."/>
        </authorList>
    </citation>
    <scope>NUCLEOTIDE SEQUENCE</scope>
    <source>
        <strain evidence="4">YMF1.00031</strain>
    </source>
</reference>
<dbReference type="Pfam" id="PF00931">
    <property type="entry name" value="NB-ARC"/>
    <property type="match status" value="1"/>
</dbReference>
<organism evidence="4 5">
    <name type="scientific">Drechslerella dactyloides</name>
    <name type="common">Nematode-trapping fungus</name>
    <name type="synonym">Arthrobotrys dactyloides</name>
    <dbReference type="NCBI Taxonomy" id="74499"/>
    <lineage>
        <taxon>Eukaryota</taxon>
        <taxon>Fungi</taxon>
        <taxon>Dikarya</taxon>
        <taxon>Ascomycota</taxon>
        <taxon>Pezizomycotina</taxon>
        <taxon>Orbiliomycetes</taxon>
        <taxon>Orbiliales</taxon>
        <taxon>Orbiliaceae</taxon>
        <taxon>Drechslerella</taxon>
    </lineage>
</organism>
<dbReference type="InterPro" id="IPR011990">
    <property type="entry name" value="TPR-like_helical_dom_sf"/>
</dbReference>
<dbReference type="EMBL" id="JAQGDS010000008">
    <property type="protein sequence ID" value="KAJ6258603.1"/>
    <property type="molecule type" value="Genomic_DNA"/>
</dbReference>
<feature type="repeat" description="TPR" evidence="1">
    <location>
        <begin position="916"/>
        <end position="949"/>
    </location>
</feature>